<evidence type="ECO:0000313" key="3">
    <source>
        <dbReference type="Proteomes" id="UP000605990"/>
    </source>
</evidence>
<dbReference type="EMBL" id="JACRUN010000008">
    <property type="protein sequence ID" value="MBC5835758.1"/>
    <property type="molecule type" value="Genomic_DNA"/>
</dbReference>
<dbReference type="Proteomes" id="UP000605990">
    <property type="component" value="Unassembled WGS sequence"/>
</dbReference>
<dbReference type="InterPro" id="IPR052036">
    <property type="entry name" value="Hydrolase/PRTase-associated"/>
</dbReference>
<keyword evidence="3" id="KW-1185">Reference proteome</keyword>
<feature type="signal peptide" evidence="1">
    <location>
        <begin position="1"/>
        <end position="18"/>
    </location>
</feature>
<dbReference type="Gene3D" id="3.30.1870.10">
    <property type="entry name" value="EreA-like, domain 2"/>
    <property type="match status" value="1"/>
</dbReference>
<accession>A0ABR7J1D8</accession>
<dbReference type="PANTHER" id="PTHR31299">
    <property type="entry name" value="ESTERASE, PUTATIVE (AFU_ORTHOLOGUE AFUA_1G05850)-RELATED"/>
    <property type="match status" value="1"/>
</dbReference>
<name>A0ABR7J1D8_9FLAO</name>
<dbReference type="Gene3D" id="3.40.1660.10">
    <property type="entry name" value="EreA-like (biosynthetic domain)"/>
    <property type="match status" value="1"/>
</dbReference>
<evidence type="ECO:0000256" key="1">
    <source>
        <dbReference type="SAM" id="SignalP"/>
    </source>
</evidence>
<dbReference type="InterPro" id="IPR007815">
    <property type="entry name" value="Emycin_Estase"/>
</dbReference>
<dbReference type="Gene3D" id="1.20.1440.30">
    <property type="entry name" value="Biosynthetic Protein domain"/>
    <property type="match status" value="1"/>
</dbReference>
<gene>
    <name evidence="2" type="ORF">H8R27_12755</name>
</gene>
<dbReference type="RefSeq" id="WP_166125505.1">
    <property type="nucleotide sequence ID" value="NZ_JAANOQ010000002.1"/>
</dbReference>
<dbReference type="CDD" id="cd14728">
    <property type="entry name" value="Ere-like"/>
    <property type="match status" value="1"/>
</dbReference>
<protein>
    <submittedName>
        <fullName evidence="2">Erythromycin esterase family protein</fullName>
    </submittedName>
</protein>
<organism evidence="2 3">
    <name type="scientific">Flavobacterium bernardetii</name>
    <dbReference type="NCBI Taxonomy" id="2813823"/>
    <lineage>
        <taxon>Bacteria</taxon>
        <taxon>Pseudomonadati</taxon>
        <taxon>Bacteroidota</taxon>
        <taxon>Flavobacteriia</taxon>
        <taxon>Flavobacteriales</taxon>
        <taxon>Flavobacteriaceae</taxon>
        <taxon>Flavobacterium</taxon>
    </lineage>
</organism>
<dbReference type="PANTHER" id="PTHR31299:SF0">
    <property type="entry name" value="ESTERASE, PUTATIVE (AFU_ORTHOLOGUE AFUA_1G05850)-RELATED"/>
    <property type="match status" value="1"/>
</dbReference>
<reference evidence="2 3" key="1">
    <citation type="submission" date="2020-08" db="EMBL/GenBank/DDBJ databases">
        <title>Description of novel Flavobacterium F-408 isolate.</title>
        <authorList>
            <person name="Saticioglu I.B."/>
            <person name="Duman M."/>
            <person name="Altun S."/>
        </authorList>
    </citation>
    <scope>NUCLEOTIDE SEQUENCE [LARGE SCALE GENOMIC DNA]</scope>
    <source>
        <strain evidence="2 3">F-408</strain>
    </source>
</reference>
<evidence type="ECO:0000313" key="2">
    <source>
        <dbReference type="EMBL" id="MBC5835758.1"/>
    </source>
</evidence>
<comment type="caution">
    <text evidence="2">The sequence shown here is derived from an EMBL/GenBank/DDBJ whole genome shotgun (WGS) entry which is preliminary data.</text>
</comment>
<sequence length="708" mass="81917">MKKTLSLFLLFFSFVLFSQNTISKSIILSDPPISKDFSFLQEELKDVQVVMLGEISHFDGNVFETKTEIVKYLVEHMGFNVIAFESGIYDLWKAQEDIKEGANCKQVFRNSLFSMWGKRKEFQSFVTFFENNKGNLKLFGFDHQITSVNGTVNLSNDLFSYSKSINHTIKLNKEDFNLLLESISNSSMFDESDISYQNFSSELNKLKQKLSQQKNSEENFYWTQIVNGLLTLGEDAFTRQNFTSAFNCTGIDNIRDKQMAENLLAYVKQNPEAKIICWGANLHFANNLKSVKTPIIEDFVPMGSYVKTALQEKMYSLAAITAKDSIFLQNKWHSTPIKEGSFEDVLKKQFKNNHVFVSANQIEVDKIKENRLFSPITFIEGKLSEFHDGYLYFPIATLVTIDEYEDVNLDTVEEKEIVKNKTSINLNIKDRPNETYIEEVVIYSKNTPYQILKKAIGSFDKNYPNKGFSSDLKTNILIKVADTTCVDADVSAQQYDLGYVNRDFRNTKKVLETKWKVNQNFETESFKEYYGFMYNSPIQYAPFLKTNKFKKFLLSIEGTTKINNEEVFVIQFSSPRNHSTFTRRVYLSNYSGYIYINKSDNAIVKIIENWQVTDFPDSFRVGYVLKNNLVKYTNKEYVNETTITEFVKENNLYFIKNAANIISGNLYNDSAEKADYEIVTTSTWNNFNISNPSIIKTNNEVLLFEVKK</sequence>
<keyword evidence="1" id="KW-0732">Signal</keyword>
<dbReference type="Pfam" id="PF05139">
    <property type="entry name" value="Erythro_esteras"/>
    <property type="match status" value="1"/>
</dbReference>
<proteinExistence type="predicted"/>
<dbReference type="SUPFAM" id="SSF159501">
    <property type="entry name" value="EreA/ChaN-like"/>
    <property type="match status" value="1"/>
</dbReference>
<feature type="chain" id="PRO_5045440895" evidence="1">
    <location>
        <begin position="19"/>
        <end position="708"/>
    </location>
</feature>